<dbReference type="OrthoDB" id="5771171at2"/>
<evidence type="ECO:0000313" key="2">
    <source>
        <dbReference type="Proteomes" id="UP000305881"/>
    </source>
</evidence>
<dbReference type="InterPro" id="IPR036390">
    <property type="entry name" value="WH_DNA-bd_sf"/>
</dbReference>
<dbReference type="STRING" id="675511.GCA_000341735_00657"/>
<dbReference type="KEGG" id="mbur:EQU24_11920"/>
<dbReference type="Gene3D" id="1.10.10.10">
    <property type="entry name" value="Winged helix-like DNA-binding domain superfamily/Winged helix DNA-binding domain"/>
    <property type="match status" value="1"/>
</dbReference>
<organism evidence="1 2">
    <name type="scientific">Methylotuvimicrobium buryatense</name>
    <name type="common">Methylomicrobium buryatense</name>
    <dbReference type="NCBI Taxonomy" id="95641"/>
    <lineage>
        <taxon>Bacteria</taxon>
        <taxon>Pseudomonadati</taxon>
        <taxon>Pseudomonadota</taxon>
        <taxon>Gammaproteobacteria</taxon>
        <taxon>Methylococcales</taxon>
        <taxon>Methylococcaceae</taxon>
        <taxon>Methylotuvimicrobium</taxon>
    </lineage>
</organism>
<dbReference type="RefSeq" id="WP_017839287.1">
    <property type="nucleotide sequence ID" value="NZ_CP035467.1"/>
</dbReference>
<dbReference type="AlphaFoldDB" id="A0A4P9URB6"/>
<gene>
    <name evidence="1" type="ORF">EQU24_11920</name>
</gene>
<keyword evidence="2" id="KW-1185">Reference proteome</keyword>
<proteinExistence type="predicted"/>
<name>A0A4P9URB6_METBY</name>
<dbReference type="Pfam" id="PF25212">
    <property type="entry name" value="HVO_A0114"/>
    <property type="match status" value="1"/>
</dbReference>
<sequence>MSKAIIELSTLDNVFTRSLALVKAIDAGESAPADYHLGFTDAGQLFAEFTGERCRLLDVLKATGAQSIYALAKRLGRNYSNVHRDIQAMMAHGLIEKSDENKVYVPWDSVEIRVTLGERRVA</sequence>
<accession>A0A4P9URB6</accession>
<dbReference type="Proteomes" id="UP000305881">
    <property type="component" value="Chromosome"/>
</dbReference>
<reference evidence="2" key="1">
    <citation type="journal article" date="2019" name="J. Bacteriol.">
        <title>A Mutagenic Screen Identifies a TonB-Dependent Receptor Required for the Lanthanide Metal Switch in the Type I Methanotroph 'Methylotuvimicrobium buryatense' 5GB1C.</title>
        <authorList>
            <person name="Groom J.D."/>
            <person name="Ford S.M."/>
            <person name="Pesesky M.W."/>
            <person name="Lidstrom M.E."/>
        </authorList>
    </citation>
    <scope>NUCLEOTIDE SEQUENCE [LARGE SCALE GENOMIC DNA]</scope>
    <source>
        <strain evidence="2">5GB1C</strain>
    </source>
</reference>
<evidence type="ECO:0000313" key="1">
    <source>
        <dbReference type="EMBL" id="QCW82871.1"/>
    </source>
</evidence>
<dbReference type="SUPFAM" id="SSF46785">
    <property type="entry name" value="Winged helix' DNA-binding domain"/>
    <property type="match status" value="1"/>
</dbReference>
<dbReference type="InterPro" id="IPR036388">
    <property type="entry name" value="WH-like_DNA-bd_sf"/>
</dbReference>
<protein>
    <submittedName>
        <fullName evidence="1">Transcriptional regulator</fullName>
    </submittedName>
</protein>
<dbReference type="EMBL" id="CP035467">
    <property type="protein sequence ID" value="QCW82871.1"/>
    <property type="molecule type" value="Genomic_DNA"/>
</dbReference>